<dbReference type="GO" id="GO:0016020">
    <property type="term" value="C:membrane"/>
    <property type="evidence" value="ECO:0007669"/>
    <property type="project" value="TreeGrafter"/>
</dbReference>
<dbReference type="GO" id="GO:0005524">
    <property type="term" value="F:ATP binding"/>
    <property type="evidence" value="ECO:0007669"/>
    <property type="project" value="UniProtKB-KW"/>
</dbReference>
<keyword evidence="4" id="KW-0804">Transcription</keyword>
<evidence type="ECO:0000313" key="8">
    <source>
        <dbReference type="Proteomes" id="UP000199691"/>
    </source>
</evidence>
<dbReference type="InterPro" id="IPR002197">
    <property type="entry name" value="HTH_Fis"/>
</dbReference>
<dbReference type="InterPro" id="IPR042099">
    <property type="entry name" value="ANL_N_sf"/>
</dbReference>
<dbReference type="PRINTS" id="PR01590">
    <property type="entry name" value="HTHFIS"/>
</dbReference>
<keyword evidence="5" id="KW-0175">Coiled coil</keyword>
<feature type="coiled-coil region" evidence="5">
    <location>
        <begin position="107"/>
        <end position="134"/>
    </location>
</feature>
<name>A0A1H0X981_9PSEU</name>
<evidence type="ECO:0000259" key="6">
    <source>
        <dbReference type="PROSITE" id="PS50045"/>
    </source>
</evidence>
<keyword evidence="3" id="KW-0805">Transcription regulation</keyword>
<dbReference type="Pfam" id="PF01590">
    <property type="entry name" value="GAF"/>
    <property type="match status" value="1"/>
</dbReference>
<dbReference type="PANTHER" id="PTHR43272:SF33">
    <property type="entry name" value="AMP-BINDING DOMAIN-CONTAINING PROTEIN-RELATED"/>
    <property type="match status" value="1"/>
</dbReference>
<evidence type="ECO:0000256" key="4">
    <source>
        <dbReference type="ARBA" id="ARBA00023163"/>
    </source>
</evidence>
<dbReference type="Pfam" id="PF23562">
    <property type="entry name" value="AMP-binding_C_3"/>
    <property type="match status" value="1"/>
</dbReference>
<dbReference type="InterPro" id="IPR027417">
    <property type="entry name" value="P-loop_NTPase"/>
</dbReference>
<dbReference type="Gene3D" id="3.30.450.40">
    <property type="match status" value="1"/>
</dbReference>
<proteinExistence type="predicted"/>
<evidence type="ECO:0000256" key="1">
    <source>
        <dbReference type="ARBA" id="ARBA00022741"/>
    </source>
</evidence>
<dbReference type="STRING" id="641025.SAMN05421507_1476"/>
<keyword evidence="2" id="KW-0067">ATP-binding</keyword>
<dbReference type="SUPFAM" id="SSF52540">
    <property type="entry name" value="P-loop containing nucleoside triphosphate hydrolases"/>
    <property type="match status" value="1"/>
</dbReference>
<organism evidence="7 8">
    <name type="scientific">Lentzea jiangxiensis</name>
    <dbReference type="NCBI Taxonomy" id="641025"/>
    <lineage>
        <taxon>Bacteria</taxon>
        <taxon>Bacillati</taxon>
        <taxon>Actinomycetota</taxon>
        <taxon>Actinomycetes</taxon>
        <taxon>Pseudonocardiales</taxon>
        <taxon>Pseudonocardiaceae</taxon>
        <taxon>Lentzea</taxon>
    </lineage>
</organism>
<accession>A0A1H0X981</accession>
<gene>
    <name evidence="7" type="ORF">SAMN05421507_1476</name>
</gene>
<dbReference type="SUPFAM" id="SSF56801">
    <property type="entry name" value="Acetyl-CoA synthetase-like"/>
    <property type="match status" value="1"/>
</dbReference>
<dbReference type="InterPro" id="IPR003018">
    <property type="entry name" value="GAF"/>
</dbReference>
<dbReference type="Gene3D" id="3.40.50.12780">
    <property type="entry name" value="N-terminal domain of ligase-like"/>
    <property type="match status" value="1"/>
</dbReference>
<protein>
    <submittedName>
        <fullName evidence="7">Regulatory protein, Fis family</fullName>
    </submittedName>
</protein>
<dbReference type="InterPro" id="IPR002078">
    <property type="entry name" value="Sigma_54_int"/>
</dbReference>
<dbReference type="Proteomes" id="UP000199691">
    <property type="component" value="Unassembled WGS sequence"/>
</dbReference>
<dbReference type="GO" id="GO:0006355">
    <property type="term" value="P:regulation of DNA-templated transcription"/>
    <property type="evidence" value="ECO:0007669"/>
    <property type="project" value="InterPro"/>
</dbReference>
<reference evidence="8" key="1">
    <citation type="submission" date="2016-10" db="EMBL/GenBank/DDBJ databases">
        <authorList>
            <person name="Varghese N."/>
            <person name="Submissions S."/>
        </authorList>
    </citation>
    <scope>NUCLEOTIDE SEQUENCE [LARGE SCALE GENOMIC DNA]</scope>
    <source>
        <strain evidence="8">CGMCC 4.6609</strain>
    </source>
</reference>
<evidence type="ECO:0000256" key="3">
    <source>
        <dbReference type="ARBA" id="ARBA00023015"/>
    </source>
</evidence>
<sequence>MLIKGPGVMRGYHNRPAETAETLIDGWLHTGDIGELDERGRLTITDREKELIKTSGGKYVAPARIESLLKAASPYIGNAIVHGDRRKYCVALVTLDPDTSAGLGDAQAEVRRAVEQVNAQLARHEQLKRFALLERDFSGEDALLTTSLKPRRRENRQTLRIRAERSLLTQITRSDPKGRRPVDRQNAVSAGSSAWLSREWVHMFLLVLGRHISSLTHGSPPCAAAQETKMTRCEPKLIGSAVVRPEIEASWRRSQRIGLSPLSEVFAAPVRPVPSSHPLRRLAADVLSRFEKDISGSPFTAVLADAGGVIVDLRPGLPEQSSELDAAGVVVGRQFTEPLTGTNSISLTIELGQPVAVIGAEHFLTRFKDFACYGYPIMAPSTGRLAGVLNLACPLDMASPLSLPLLRRFAQEIEHRIRMGAPAASPANQLVDPRLPHYRRQRLPVLVAGERGSGRTTAVWQLAGTNPILRLDLTRSGHEQLAAGHSGLVLVENVDALGPAEVAKLAHLLDAGTCWIALTSKPLAELDHNGRAFAARCAGRVELSPLRDRLGELPALVHEHLAALGAAGRLRFADTAWGALRRHTWLDNFRELHDLVEHLLSLRTTREITVHDLPERFRHNCSKQPRSLMAKTEYDLIVKALRTYGGNRVKAAEHLGISRSTLHRRLRTFGIAA</sequence>
<dbReference type="GO" id="GO:0004467">
    <property type="term" value="F:long-chain fatty acid-CoA ligase activity"/>
    <property type="evidence" value="ECO:0007669"/>
    <property type="project" value="TreeGrafter"/>
</dbReference>
<dbReference type="GO" id="GO:0043565">
    <property type="term" value="F:sequence-specific DNA binding"/>
    <property type="evidence" value="ECO:0007669"/>
    <property type="project" value="InterPro"/>
</dbReference>
<dbReference type="EMBL" id="FNIX01000047">
    <property type="protein sequence ID" value="SDP99016.1"/>
    <property type="molecule type" value="Genomic_DNA"/>
</dbReference>
<keyword evidence="1" id="KW-0547">Nucleotide-binding</keyword>
<evidence type="ECO:0000256" key="5">
    <source>
        <dbReference type="SAM" id="Coils"/>
    </source>
</evidence>
<dbReference type="InterPro" id="IPR029016">
    <property type="entry name" value="GAF-like_dom_sf"/>
</dbReference>
<feature type="domain" description="Sigma-54 factor interaction" evidence="6">
    <location>
        <begin position="541"/>
        <end position="601"/>
    </location>
</feature>
<evidence type="ECO:0000313" key="7">
    <source>
        <dbReference type="EMBL" id="SDP99016.1"/>
    </source>
</evidence>
<dbReference type="PANTHER" id="PTHR43272">
    <property type="entry name" value="LONG-CHAIN-FATTY-ACID--COA LIGASE"/>
    <property type="match status" value="1"/>
</dbReference>
<dbReference type="Gene3D" id="1.10.10.60">
    <property type="entry name" value="Homeodomain-like"/>
    <property type="match status" value="1"/>
</dbReference>
<dbReference type="SUPFAM" id="SSF46689">
    <property type="entry name" value="Homeodomain-like"/>
    <property type="match status" value="1"/>
</dbReference>
<dbReference type="InterPro" id="IPR058031">
    <property type="entry name" value="AAA_lid_NorR"/>
</dbReference>
<keyword evidence="8" id="KW-1185">Reference proteome</keyword>
<dbReference type="InterPro" id="IPR009057">
    <property type="entry name" value="Homeodomain-like_sf"/>
</dbReference>
<dbReference type="AlphaFoldDB" id="A0A1H0X981"/>
<dbReference type="PROSITE" id="PS50045">
    <property type="entry name" value="SIGMA54_INTERACT_4"/>
    <property type="match status" value="1"/>
</dbReference>
<dbReference type="Pfam" id="PF25601">
    <property type="entry name" value="AAA_lid_14"/>
    <property type="match status" value="1"/>
</dbReference>
<dbReference type="Gene3D" id="1.10.8.60">
    <property type="match status" value="1"/>
</dbReference>
<evidence type="ECO:0000256" key="2">
    <source>
        <dbReference type="ARBA" id="ARBA00022840"/>
    </source>
</evidence>
<dbReference type="Pfam" id="PF02954">
    <property type="entry name" value="HTH_8"/>
    <property type="match status" value="1"/>
</dbReference>
<dbReference type="RefSeq" id="WP_218130583.1">
    <property type="nucleotide sequence ID" value="NZ_FNIX01000047.1"/>
</dbReference>